<feature type="region of interest" description="Disordered" evidence="1">
    <location>
        <begin position="107"/>
        <end position="145"/>
    </location>
</feature>
<feature type="compositionally biased region" description="Basic and acidic residues" evidence="1">
    <location>
        <begin position="107"/>
        <end position="140"/>
    </location>
</feature>
<feature type="region of interest" description="Disordered" evidence="1">
    <location>
        <begin position="906"/>
        <end position="950"/>
    </location>
</feature>
<gene>
    <name evidence="2" type="ORF">BWY73_00079</name>
</gene>
<sequence>MGEVIAGERPRLDPGQRQRPADRLGAVDQRPVPVERLGLPGEEQGVNGESGIHVNAQLLQGRLLRELEAEVGPAAHPALDREDLVGAHAQGTADIGTDREAAVKFQRRKGDDAQAQVGRDREADLGVGRDGHRPGHDHEGPGLAEGGLAAQADVTGPVPLARLGHVLALDVHLGRQAEGEAGELPGVDLLLLLEPLEFQADLGAAVAAGAARDGRDQLHDEGLAPEEGDVGRDGPGVGPFGEDVPVQAGRGRVAEVAAQVNRPQGQQRHLLDDQEIGLLDLRYPSAAGHRLDPEAAAHPEIAPHVEGRRHRPGIAGGDLLGPVRGDEAHAGGRLAGPGDGGRELDVEVHPVHEVGVRRVAGGHLGHGRDAVIVRVENELLEEVAAGREGKVPGGRQVARPGQADPVVAGIQGGKDTLAVAVGHPARVFQRHLDAGQELRVGAVQNPDQQGRFAVAAAVAAHQRRHVHLARGYPDRRTPAADQNRPEGDREGLRLVRGQRLSRGQVLGDDELRLRVDPLQHRQLADGVVDGVQVGQREGLTGLSAQADAAEVVTRRFAADQGAVEGVAGVEGVVLELRPGRSLPVTAILGVDRVEVAAGAGDIDRSVRTQGRRRVHLLADQVGPYHAQRRIDRIKVIGVVGGLPGDSEVEGAVGPDAGRAGRRSRREEGRLAPAGTGKIDPVESTVGAADVKIAVVVNDRLVHHRRTVDEVGEPLDRTIVRVDRPQVAGGVAQVDGPVASDRRRPEHRPAAVRIRLRNDHLPLQAAVRVEGVQFPGRPGAGHVDRPVQADDRRGVDAAGGRRRPEGLAILGRDGIEGGAVGQVDDPVPGDGRRLVDGTPAHRLLPAQAATGIQAVKVAVAAPGQQAVVRQDDRRRVELVPGHGEAPADAAVGGVDRLEFGVAADIDGAVPGHRRRGPVGAAVTAGPLQAPRRGPEKKGRSEQAPGGRDHYD</sequence>
<reference evidence="2" key="1">
    <citation type="submission" date="2017-02" db="EMBL/GenBank/DDBJ databases">
        <title>Delving into the versatile metabolic prowess of the omnipresent phylum Bacteroidetes.</title>
        <authorList>
            <person name="Nobu M.K."/>
            <person name="Mei R."/>
            <person name="Narihiro T."/>
            <person name="Kuroda K."/>
            <person name="Liu W.-T."/>
        </authorList>
    </citation>
    <scope>NUCLEOTIDE SEQUENCE</scope>
    <source>
        <strain evidence="2">ADurb.Bin417</strain>
    </source>
</reference>
<accession>A0A1V5MKZ3</accession>
<dbReference type="Proteomes" id="UP000485484">
    <property type="component" value="Unassembled WGS sequence"/>
</dbReference>
<organism evidence="2">
    <name type="scientific">candidate division TA06 bacterium ADurb.Bin417</name>
    <dbReference type="NCBI Taxonomy" id="1852828"/>
    <lineage>
        <taxon>Bacteria</taxon>
        <taxon>Bacteria division TA06</taxon>
    </lineage>
</organism>
<feature type="region of interest" description="Disordered" evidence="1">
    <location>
        <begin position="218"/>
        <end position="237"/>
    </location>
</feature>
<feature type="region of interest" description="Disordered" evidence="1">
    <location>
        <begin position="647"/>
        <end position="677"/>
    </location>
</feature>
<dbReference type="AlphaFoldDB" id="A0A1V5MKZ3"/>
<dbReference type="EMBL" id="MWAK01000004">
    <property type="protein sequence ID" value="OPZ93879.1"/>
    <property type="molecule type" value="Genomic_DNA"/>
</dbReference>
<protein>
    <submittedName>
        <fullName evidence="2">Uncharacterized protein</fullName>
    </submittedName>
</protein>
<feature type="compositionally biased region" description="Basic and acidic residues" evidence="1">
    <location>
        <begin position="931"/>
        <end position="950"/>
    </location>
</feature>
<proteinExistence type="predicted"/>
<name>A0A1V5MKZ3_UNCT6</name>
<evidence type="ECO:0000256" key="1">
    <source>
        <dbReference type="SAM" id="MobiDB-lite"/>
    </source>
</evidence>
<feature type="compositionally biased region" description="Basic and acidic residues" evidence="1">
    <location>
        <begin position="1"/>
        <end position="22"/>
    </location>
</feature>
<evidence type="ECO:0000313" key="2">
    <source>
        <dbReference type="EMBL" id="OPZ93879.1"/>
    </source>
</evidence>
<feature type="region of interest" description="Disordered" evidence="1">
    <location>
        <begin position="1"/>
        <end position="30"/>
    </location>
</feature>
<comment type="caution">
    <text evidence="2">The sequence shown here is derived from an EMBL/GenBank/DDBJ whole genome shotgun (WGS) entry which is preliminary data.</text>
</comment>